<name>A0A094WEJ5_9BACT</name>
<accession>A0A094WEJ5</accession>
<organism evidence="1 2">
    <name type="scientific">Leptospirillum ferriphilum</name>
    <dbReference type="NCBI Taxonomy" id="178606"/>
    <lineage>
        <taxon>Bacteria</taxon>
        <taxon>Pseudomonadati</taxon>
        <taxon>Nitrospirota</taxon>
        <taxon>Nitrospiria</taxon>
        <taxon>Nitrospirales</taxon>
        <taxon>Nitrospiraceae</taxon>
        <taxon>Leptospirillum</taxon>
    </lineage>
</organism>
<dbReference type="PATRIC" id="fig|178606.4.peg.172"/>
<reference evidence="1 2" key="1">
    <citation type="submission" date="2014-06" db="EMBL/GenBank/DDBJ databases">
        <title>Draft genome sequence of iron oxidizing acidophile Leptospirillum ferriphilum DSM14647.</title>
        <authorList>
            <person name="Cardenas J.P."/>
            <person name="Lazcano M."/>
            <person name="Ossandon F.J."/>
            <person name="Corbett M."/>
            <person name="Holmes D.S."/>
            <person name="Watkin E."/>
        </authorList>
    </citation>
    <scope>NUCLEOTIDE SEQUENCE [LARGE SCALE GENOMIC DNA]</scope>
    <source>
        <strain evidence="1 2">DSM 14647</strain>
    </source>
</reference>
<dbReference type="AlphaFoldDB" id="A0A094WEJ5"/>
<dbReference type="Proteomes" id="UP000029452">
    <property type="component" value="Unassembled WGS sequence"/>
</dbReference>
<sequence>MVGRTVCQWALTMMIRSGFPMMEPRFLRKRDAGESSRRMFGAPWLRKSAEKRSDVAIGPSFFHLLID</sequence>
<evidence type="ECO:0000313" key="1">
    <source>
        <dbReference type="EMBL" id="KGA94960.1"/>
    </source>
</evidence>
<comment type="caution">
    <text evidence="1">The sequence shown here is derived from an EMBL/GenBank/DDBJ whole genome shotgun (WGS) entry which is preliminary data.</text>
</comment>
<protein>
    <submittedName>
        <fullName evidence="1">Uncharacterized protein</fullName>
    </submittedName>
</protein>
<proteinExistence type="predicted"/>
<evidence type="ECO:0000313" key="2">
    <source>
        <dbReference type="Proteomes" id="UP000029452"/>
    </source>
</evidence>
<gene>
    <name evidence="1" type="ORF">LptCag_2394</name>
</gene>
<dbReference type="EMBL" id="JPGK01000001">
    <property type="protein sequence ID" value="KGA94960.1"/>
    <property type="molecule type" value="Genomic_DNA"/>
</dbReference>